<dbReference type="Pfam" id="PF09711">
    <property type="entry name" value="Cas_Csn2"/>
    <property type="match status" value="1"/>
</dbReference>
<organism evidence="1 2">
    <name type="scientific">Vagococcus bubulae</name>
    <dbReference type="NCBI Taxonomy" id="1977868"/>
    <lineage>
        <taxon>Bacteria</taxon>
        <taxon>Bacillati</taxon>
        <taxon>Bacillota</taxon>
        <taxon>Bacilli</taxon>
        <taxon>Lactobacillales</taxon>
        <taxon>Enterococcaceae</taxon>
        <taxon>Vagococcus</taxon>
    </lineage>
</organism>
<dbReference type="InterPro" id="IPR010146">
    <property type="entry name" value="CRISPR-assoc_prot_Csn2-typ"/>
</dbReference>
<gene>
    <name evidence="1" type="ORF">CBF36_01870</name>
</gene>
<evidence type="ECO:0000313" key="2">
    <source>
        <dbReference type="Proteomes" id="UP000288490"/>
    </source>
</evidence>
<dbReference type="InterPro" id="IPR038600">
    <property type="entry name" value="Csn2_sf"/>
</dbReference>
<dbReference type="Proteomes" id="UP000288490">
    <property type="component" value="Unassembled WGS sequence"/>
</dbReference>
<proteinExistence type="predicted"/>
<keyword evidence="2" id="KW-1185">Reference proteome</keyword>
<reference evidence="1 2" key="1">
    <citation type="submission" date="2017-05" db="EMBL/GenBank/DDBJ databases">
        <title>Vagococcus spp. assemblies.</title>
        <authorList>
            <person name="Gulvik C.A."/>
        </authorList>
    </citation>
    <scope>NUCLEOTIDE SEQUENCE [LARGE SCALE GENOMIC DNA]</scope>
    <source>
        <strain evidence="1 2">SS1994</strain>
    </source>
</reference>
<name>A0A429ZQE4_9ENTE</name>
<protein>
    <submittedName>
        <fullName evidence="1">Type II-A CRISPR-associated protein Csn2</fullName>
    </submittedName>
</protein>
<dbReference type="RefSeq" id="WP_125956117.1">
    <property type="nucleotide sequence ID" value="NZ_JAQEJV010000002.1"/>
</dbReference>
<evidence type="ECO:0000313" key="1">
    <source>
        <dbReference type="EMBL" id="RST95940.1"/>
    </source>
</evidence>
<comment type="caution">
    <text evidence="1">The sequence shown here is derived from an EMBL/GenBank/DDBJ whole genome shotgun (WGS) entry which is preliminary data.</text>
</comment>
<sequence length="221" mass="25797">MISMNLSILDAPIKINGVVYLVIKDQAYYAEIVKEMYRFDLATKLTLFDSKFKTLKESELLVITDILGFDINSSSIIKLIYSDLEAQLNIDVEAKTKVEYHINQITNLISQEVLEHDLSLTMDEITIQELFKSLGIKVQVNHESIFFKMMEIIEVYKYLTKKKCLIFVNVSSYLSTEELLSINEYIHLSQVDVLFLERHEMIGITNYILDDDFYFYKENVV</sequence>
<dbReference type="AlphaFoldDB" id="A0A429ZQE4"/>
<dbReference type="OrthoDB" id="2365673at2"/>
<dbReference type="NCBIfam" id="TIGR01866">
    <property type="entry name" value="cas_Csn2"/>
    <property type="match status" value="1"/>
</dbReference>
<accession>A0A429ZQE4</accession>
<dbReference type="Gene3D" id="3.40.50.11940">
    <property type="match status" value="2"/>
</dbReference>
<dbReference type="EMBL" id="NGJT01000002">
    <property type="protein sequence ID" value="RST95940.1"/>
    <property type="molecule type" value="Genomic_DNA"/>
</dbReference>